<accession>A0A150PSV6</accession>
<protein>
    <submittedName>
        <fullName evidence="2">Amine oxidase</fullName>
    </submittedName>
</protein>
<dbReference type="EMBL" id="JELY01000688">
    <property type="protein sequence ID" value="KYF58518.1"/>
    <property type="molecule type" value="Genomic_DNA"/>
</dbReference>
<gene>
    <name evidence="2" type="ORF">BE08_37950</name>
</gene>
<dbReference type="InterPro" id="IPR017046">
    <property type="entry name" value="Prenylcysteine_Oxase1"/>
</dbReference>
<dbReference type="InterPro" id="IPR036188">
    <property type="entry name" value="FAD/NAD-bd_sf"/>
</dbReference>
<dbReference type="AlphaFoldDB" id="A0A150PSV6"/>
<dbReference type="GO" id="GO:0001735">
    <property type="term" value="F:prenylcysteine oxidase activity"/>
    <property type="evidence" value="ECO:0007669"/>
    <property type="project" value="InterPro"/>
</dbReference>
<dbReference type="Pfam" id="PF01593">
    <property type="entry name" value="Amino_oxidase"/>
    <property type="match status" value="1"/>
</dbReference>
<proteinExistence type="predicted"/>
<organism evidence="2 3">
    <name type="scientific">Sorangium cellulosum</name>
    <name type="common">Polyangium cellulosum</name>
    <dbReference type="NCBI Taxonomy" id="56"/>
    <lineage>
        <taxon>Bacteria</taxon>
        <taxon>Pseudomonadati</taxon>
        <taxon>Myxococcota</taxon>
        <taxon>Polyangia</taxon>
        <taxon>Polyangiales</taxon>
        <taxon>Polyangiaceae</taxon>
        <taxon>Sorangium</taxon>
    </lineage>
</organism>
<dbReference type="PANTHER" id="PTHR15944:SF0">
    <property type="entry name" value="PRENYLCYSTEINE LYASE DOMAIN-CONTAINING PROTEIN"/>
    <property type="match status" value="1"/>
</dbReference>
<name>A0A150PSV6_SORCE</name>
<feature type="domain" description="Amine oxidase" evidence="1">
    <location>
        <begin position="12"/>
        <end position="441"/>
    </location>
</feature>
<dbReference type="Proteomes" id="UP000075420">
    <property type="component" value="Unassembled WGS sequence"/>
</dbReference>
<evidence type="ECO:0000313" key="2">
    <source>
        <dbReference type="EMBL" id="KYF58518.1"/>
    </source>
</evidence>
<dbReference type="InterPro" id="IPR002937">
    <property type="entry name" value="Amino_oxidase"/>
</dbReference>
<evidence type="ECO:0000259" key="1">
    <source>
        <dbReference type="Pfam" id="PF01593"/>
    </source>
</evidence>
<dbReference type="PRINTS" id="PR00419">
    <property type="entry name" value="ADXRDTASE"/>
</dbReference>
<comment type="caution">
    <text evidence="2">The sequence shown here is derived from an EMBL/GenBank/DDBJ whole genome shotgun (WGS) entry which is preliminary data.</text>
</comment>
<dbReference type="PANTHER" id="PTHR15944">
    <property type="entry name" value="FARNESYLCYSTEINE LYASE"/>
    <property type="match status" value="1"/>
</dbReference>
<dbReference type="GO" id="GO:0030327">
    <property type="term" value="P:prenylated protein catabolic process"/>
    <property type="evidence" value="ECO:0007669"/>
    <property type="project" value="TreeGrafter"/>
</dbReference>
<sequence>MKRISIIGGGPGGLMTAYLLQKMTSSPISLTLFEATERLGGKICTRRFQERPARYEAGAAELYDYSVVGDDPLKELVEELGLPIVPIGGSSVIMDQQIMANIDDVRAHLGARACEALLSFDRAAKDLISPFEYYMGGEEALRAAPPPTSRFDALLGEVGQAAARRYIETLIHSDLATEPERTSVEYGAHNYLMNDPRYMRLYCIEGGNERLTQELARRVSATVRLNHAAIEIGRGEDGKLVVAHRHQGVVREDSFDHVILALPINHLPHIRFRGERLAAAMRAHHAHYDHPAHYLRITVLFDRPSWRTKLDDAFFMLDRFGGCCVYDESAREPDAPFGVLGWLLGGQPALEMSELDDAALIEAALRSLPGTLVEGGPRFLEGRVHRWPAAVNAIPGGLVPRAQSRRHQPDPAGHPDLFVVGDYLYDSTLNGVLDSAEYVAEWLVSQMINM</sequence>
<reference evidence="2 3" key="1">
    <citation type="submission" date="2014-02" db="EMBL/GenBank/DDBJ databases">
        <title>The small core and large imbalanced accessory genome model reveals a collaborative survival strategy of Sorangium cellulosum strains in nature.</title>
        <authorList>
            <person name="Han K."/>
            <person name="Peng R."/>
            <person name="Blom J."/>
            <person name="Li Y.-Z."/>
        </authorList>
    </citation>
    <scope>NUCLEOTIDE SEQUENCE [LARGE SCALE GENOMIC DNA]</scope>
    <source>
        <strain evidence="2 3">So0157-25</strain>
    </source>
</reference>
<dbReference type="SUPFAM" id="SSF51905">
    <property type="entry name" value="FAD/NAD(P)-binding domain"/>
    <property type="match status" value="1"/>
</dbReference>
<dbReference type="SUPFAM" id="SSF54373">
    <property type="entry name" value="FAD-linked reductases, C-terminal domain"/>
    <property type="match status" value="1"/>
</dbReference>
<evidence type="ECO:0000313" key="3">
    <source>
        <dbReference type="Proteomes" id="UP000075420"/>
    </source>
</evidence>
<dbReference type="Gene3D" id="3.50.50.60">
    <property type="entry name" value="FAD/NAD(P)-binding domain"/>
    <property type="match status" value="1"/>
</dbReference>